<dbReference type="PRINTS" id="PR00153">
    <property type="entry name" value="CSAPPISMRASE"/>
</dbReference>
<dbReference type="Gene3D" id="3.10.50.40">
    <property type="match status" value="1"/>
</dbReference>
<dbReference type="FunFam" id="3.10.50.40:FF:000006">
    <property type="entry name" value="Peptidyl-prolyl cis-trans isomerase"/>
    <property type="match status" value="1"/>
</dbReference>
<dbReference type="EC" id="5.2.1.8" evidence="2 5"/>
<comment type="caution">
    <text evidence="9">The sequence shown here is derived from an EMBL/GenBank/DDBJ whole genome shotgun (WGS) entry which is preliminary data.</text>
</comment>
<proteinExistence type="predicted"/>
<dbReference type="GO" id="GO:0006457">
    <property type="term" value="P:protein folding"/>
    <property type="evidence" value="ECO:0007669"/>
    <property type="project" value="InterPro"/>
</dbReference>
<feature type="repeat" description="TPR" evidence="6">
    <location>
        <begin position="228"/>
        <end position="261"/>
    </location>
</feature>
<dbReference type="PROSITE" id="PS50005">
    <property type="entry name" value="TPR"/>
    <property type="match status" value="1"/>
</dbReference>
<dbReference type="EMBL" id="BRXX01000350">
    <property type="protein sequence ID" value="GMI06558.1"/>
    <property type="molecule type" value="Genomic_DNA"/>
</dbReference>
<organism evidence="9 10">
    <name type="scientific">Triparma verrucosa</name>
    <dbReference type="NCBI Taxonomy" id="1606542"/>
    <lineage>
        <taxon>Eukaryota</taxon>
        <taxon>Sar</taxon>
        <taxon>Stramenopiles</taxon>
        <taxon>Ochrophyta</taxon>
        <taxon>Bolidophyceae</taxon>
        <taxon>Parmales</taxon>
        <taxon>Triparmaceae</taxon>
        <taxon>Triparma</taxon>
    </lineage>
</organism>
<dbReference type="GO" id="GO:0005737">
    <property type="term" value="C:cytoplasm"/>
    <property type="evidence" value="ECO:0007669"/>
    <property type="project" value="TreeGrafter"/>
</dbReference>
<dbReference type="InterPro" id="IPR046357">
    <property type="entry name" value="PPIase_dom_sf"/>
</dbReference>
<dbReference type="CDD" id="cd01926">
    <property type="entry name" value="cyclophilin_ABH_like"/>
    <property type="match status" value="1"/>
</dbReference>
<evidence type="ECO:0000259" key="7">
    <source>
        <dbReference type="PROSITE" id="PS50059"/>
    </source>
</evidence>
<dbReference type="GO" id="GO:0003755">
    <property type="term" value="F:peptidyl-prolyl cis-trans isomerase activity"/>
    <property type="evidence" value="ECO:0007669"/>
    <property type="project" value="UniProtKB-KW"/>
</dbReference>
<dbReference type="Pfam" id="PF00160">
    <property type="entry name" value="Pro_isomerase"/>
    <property type="match status" value="1"/>
</dbReference>
<gene>
    <name evidence="9" type="ORF">TrVE_jg207</name>
</gene>
<dbReference type="SMART" id="SM00028">
    <property type="entry name" value="TPR"/>
    <property type="match status" value="2"/>
</dbReference>
<evidence type="ECO:0000256" key="4">
    <source>
        <dbReference type="ARBA" id="ARBA00023235"/>
    </source>
</evidence>
<dbReference type="PROSITE" id="PS00170">
    <property type="entry name" value="CSA_PPIASE_1"/>
    <property type="match status" value="1"/>
</dbReference>
<keyword evidence="6" id="KW-0802">TPR repeat</keyword>
<dbReference type="AlphaFoldDB" id="A0A9W7CD93"/>
<dbReference type="InterPro" id="IPR002130">
    <property type="entry name" value="Cyclophilin-type_PPIase_dom"/>
</dbReference>
<evidence type="ECO:0000256" key="5">
    <source>
        <dbReference type="PROSITE-ProRule" id="PRU00277"/>
    </source>
</evidence>
<evidence type="ECO:0000256" key="1">
    <source>
        <dbReference type="ARBA" id="ARBA00000971"/>
    </source>
</evidence>
<dbReference type="Proteomes" id="UP001165160">
    <property type="component" value="Unassembled WGS sequence"/>
</dbReference>
<dbReference type="Pfam" id="PF00254">
    <property type="entry name" value="FKBP_C"/>
    <property type="match status" value="1"/>
</dbReference>
<dbReference type="InterPro" id="IPR001179">
    <property type="entry name" value="PPIase_FKBP_dom"/>
</dbReference>
<dbReference type="SUPFAM" id="SSF50891">
    <property type="entry name" value="Cyclophilin-like"/>
    <property type="match status" value="1"/>
</dbReference>
<dbReference type="PROSITE" id="PS50072">
    <property type="entry name" value="CSA_PPIASE_2"/>
    <property type="match status" value="1"/>
</dbReference>
<dbReference type="PANTHER" id="PTHR11071:SF552">
    <property type="entry name" value="PEPTIDYL-PROLYL CIS-TRANS ISOMERASE CYP26-1"/>
    <property type="match status" value="1"/>
</dbReference>
<dbReference type="PROSITE" id="PS50059">
    <property type="entry name" value="FKBP_PPIASE"/>
    <property type="match status" value="1"/>
</dbReference>
<dbReference type="InterPro" id="IPR019734">
    <property type="entry name" value="TPR_rpt"/>
</dbReference>
<keyword evidence="4 5" id="KW-0413">Isomerase</keyword>
<sequence length="481" mass="52695">MSAFTSGPEWVDISPSLDGGILKKVTTPGDPSSGYAVPGNEVQAHYTGYINDPTGDKFDSSVDRGQVFKFTVGQGQVIKAWDVAFQAMHKGEKATIVLKAEYGYGASGSPPKIPGGATLCFEVEMIQFGEKEKEIWELSNEEKISKCKKIKDEATGLFKEKRFSEAASLYDSVSSYFTDEDGAIEGEEADNLFTSCMSNAAMCFIKEKDYSSAITSCGRVLKEQSEHVKCLYRRGVARMELGLLEEAKDDLMQAYKLAPTDKAVRVALADYKQKKKDAKAKEKAAFGGLFGKVSMYDEKKGPKVVRQPSSDNPKVYFDMKQGDEALGRIVMQVYEDIVPKTAKNFIQLCTGEAGKTKDGVDLCYKGSTFHRVIKDFMIQGGDFTNHNGTGGVSIYGEKFDDENFDLLHTEAGQLSMANAGPGTNGSQFFITSRDTPHLDGKHVVFGKVVEGMDIVRKIEDVEKGESDKPKVDIVIEDCGSV</sequence>
<comment type="catalytic activity">
    <reaction evidence="1 5">
        <text>[protein]-peptidylproline (omega=180) = [protein]-peptidylproline (omega=0)</text>
        <dbReference type="Rhea" id="RHEA:16237"/>
        <dbReference type="Rhea" id="RHEA-COMP:10747"/>
        <dbReference type="Rhea" id="RHEA-COMP:10748"/>
        <dbReference type="ChEBI" id="CHEBI:83833"/>
        <dbReference type="ChEBI" id="CHEBI:83834"/>
        <dbReference type="EC" id="5.2.1.8"/>
    </reaction>
</comment>
<evidence type="ECO:0000256" key="3">
    <source>
        <dbReference type="ARBA" id="ARBA00023110"/>
    </source>
</evidence>
<dbReference type="SUPFAM" id="SSF54534">
    <property type="entry name" value="FKBP-like"/>
    <property type="match status" value="1"/>
</dbReference>
<dbReference type="Gene3D" id="1.25.40.10">
    <property type="entry name" value="Tetratricopeptide repeat domain"/>
    <property type="match status" value="1"/>
</dbReference>
<evidence type="ECO:0000259" key="8">
    <source>
        <dbReference type="PROSITE" id="PS50072"/>
    </source>
</evidence>
<keyword evidence="3 5" id="KW-0697">Rotamase</keyword>
<dbReference type="PANTHER" id="PTHR11071">
    <property type="entry name" value="PEPTIDYL-PROLYL CIS-TRANS ISOMERASE"/>
    <property type="match status" value="1"/>
</dbReference>
<dbReference type="SUPFAM" id="SSF48452">
    <property type="entry name" value="TPR-like"/>
    <property type="match status" value="1"/>
</dbReference>
<evidence type="ECO:0000313" key="10">
    <source>
        <dbReference type="Proteomes" id="UP001165160"/>
    </source>
</evidence>
<dbReference type="InterPro" id="IPR029000">
    <property type="entry name" value="Cyclophilin-like_dom_sf"/>
</dbReference>
<dbReference type="GO" id="GO:0016018">
    <property type="term" value="F:cyclosporin A binding"/>
    <property type="evidence" value="ECO:0007669"/>
    <property type="project" value="TreeGrafter"/>
</dbReference>
<reference evidence="10" key="1">
    <citation type="journal article" date="2023" name="Commun. Biol.">
        <title>Genome analysis of Parmales, the sister group of diatoms, reveals the evolutionary specialization of diatoms from phago-mixotrophs to photoautotrophs.</title>
        <authorList>
            <person name="Ban H."/>
            <person name="Sato S."/>
            <person name="Yoshikawa S."/>
            <person name="Yamada K."/>
            <person name="Nakamura Y."/>
            <person name="Ichinomiya M."/>
            <person name="Sato N."/>
            <person name="Blanc-Mathieu R."/>
            <person name="Endo H."/>
            <person name="Kuwata A."/>
            <person name="Ogata H."/>
        </authorList>
    </citation>
    <scope>NUCLEOTIDE SEQUENCE [LARGE SCALE GENOMIC DNA]</scope>
    <source>
        <strain evidence="10">NIES 3699</strain>
    </source>
</reference>
<dbReference type="FunFam" id="2.40.100.10:FF:000001">
    <property type="entry name" value="Peptidyl-prolyl cis-trans isomerase"/>
    <property type="match status" value="1"/>
</dbReference>
<protein>
    <recommendedName>
        <fullName evidence="2 5">peptidylprolyl isomerase</fullName>
        <ecNumber evidence="2 5">5.2.1.8</ecNumber>
    </recommendedName>
</protein>
<feature type="domain" description="PPIase cyclophilin-type" evidence="8">
    <location>
        <begin position="316"/>
        <end position="480"/>
    </location>
</feature>
<dbReference type="Gene3D" id="2.40.100.10">
    <property type="entry name" value="Cyclophilin-like"/>
    <property type="match status" value="1"/>
</dbReference>
<evidence type="ECO:0000256" key="2">
    <source>
        <dbReference type="ARBA" id="ARBA00013194"/>
    </source>
</evidence>
<evidence type="ECO:0000256" key="6">
    <source>
        <dbReference type="PROSITE-ProRule" id="PRU00339"/>
    </source>
</evidence>
<keyword evidence="10" id="KW-1185">Reference proteome</keyword>
<dbReference type="FunFam" id="1.25.40.10:FF:000052">
    <property type="entry name" value="Aryl-hydrocarbon-interacting protein-like 1"/>
    <property type="match status" value="1"/>
</dbReference>
<dbReference type="InterPro" id="IPR011990">
    <property type="entry name" value="TPR-like_helical_dom_sf"/>
</dbReference>
<accession>A0A9W7CD93</accession>
<name>A0A9W7CD93_9STRA</name>
<feature type="domain" description="PPIase FKBP-type" evidence="7">
    <location>
        <begin position="39"/>
        <end position="129"/>
    </location>
</feature>
<evidence type="ECO:0000313" key="9">
    <source>
        <dbReference type="EMBL" id="GMI06558.1"/>
    </source>
</evidence>
<dbReference type="InterPro" id="IPR020892">
    <property type="entry name" value="Cyclophilin-type_PPIase_CS"/>
</dbReference>